<reference evidence="1" key="1">
    <citation type="journal article" date="2020" name="Nature">
        <title>Giant virus diversity and host interactions through global metagenomics.</title>
        <authorList>
            <person name="Schulz F."/>
            <person name="Roux S."/>
            <person name="Paez-Espino D."/>
            <person name="Jungbluth S."/>
            <person name="Walsh D.A."/>
            <person name="Denef V.J."/>
            <person name="McMahon K.D."/>
            <person name="Konstantinidis K.T."/>
            <person name="Eloe-Fadrosh E.A."/>
            <person name="Kyrpides N.C."/>
            <person name="Woyke T."/>
        </authorList>
    </citation>
    <scope>NUCLEOTIDE SEQUENCE</scope>
    <source>
        <strain evidence="1">GVMAG-S-ERX556106-38</strain>
    </source>
</reference>
<accession>A0A6C0FAI0</accession>
<protein>
    <submittedName>
        <fullName evidence="1">Uncharacterized protein</fullName>
    </submittedName>
</protein>
<dbReference type="EMBL" id="MN738835">
    <property type="protein sequence ID" value="QHT38867.1"/>
    <property type="molecule type" value="Genomic_DNA"/>
</dbReference>
<dbReference type="AlphaFoldDB" id="A0A6C0FAI0"/>
<organism evidence="1">
    <name type="scientific">viral metagenome</name>
    <dbReference type="NCBI Taxonomy" id="1070528"/>
    <lineage>
        <taxon>unclassified sequences</taxon>
        <taxon>metagenomes</taxon>
        <taxon>organismal metagenomes</taxon>
    </lineage>
</organism>
<sequence>MNTDIEERTPLNVELTSEQKNICDASIPEVVLYYMGNPNLFFNHLYESLSTMSWKFYLFNKNE</sequence>
<proteinExistence type="predicted"/>
<evidence type="ECO:0000313" key="1">
    <source>
        <dbReference type="EMBL" id="QHT38867.1"/>
    </source>
</evidence>
<name>A0A6C0FAI0_9ZZZZ</name>